<feature type="region of interest" description="Disordered" evidence="2">
    <location>
        <begin position="179"/>
        <end position="272"/>
    </location>
</feature>
<feature type="compositionally biased region" description="Basic and acidic residues" evidence="2">
    <location>
        <begin position="91"/>
        <end position="105"/>
    </location>
</feature>
<feature type="compositionally biased region" description="Basic and acidic residues" evidence="2">
    <location>
        <begin position="181"/>
        <end position="195"/>
    </location>
</feature>
<evidence type="ECO:0000313" key="4">
    <source>
        <dbReference type="Proteomes" id="UP000031523"/>
    </source>
</evidence>
<feature type="region of interest" description="Disordered" evidence="2">
    <location>
        <begin position="80"/>
        <end position="112"/>
    </location>
</feature>
<name>A0A0B5EXV6_STRA4</name>
<dbReference type="EMBL" id="CP010519">
    <property type="protein sequence ID" value="AJE86664.1"/>
    <property type="molecule type" value="Genomic_DNA"/>
</dbReference>
<dbReference type="PANTHER" id="PTHR30535:SF35">
    <property type="entry name" value="PERIPLASMIC BINDING PROTEIN"/>
    <property type="match status" value="1"/>
</dbReference>
<protein>
    <recommendedName>
        <fullName evidence="5">Fe/B12 periplasmic-binding domain-containing protein</fullName>
    </recommendedName>
</protein>
<feature type="compositionally biased region" description="Basic and acidic residues" evidence="2">
    <location>
        <begin position="147"/>
        <end position="165"/>
    </location>
</feature>
<keyword evidence="4" id="KW-1185">Reference proteome</keyword>
<feature type="region of interest" description="Disordered" evidence="2">
    <location>
        <begin position="141"/>
        <end position="167"/>
    </location>
</feature>
<dbReference type="InterPro" id="IPR054828">
    <property type="entry name" value="Vit_B12_bind_prot"/>
</dbReference>
<evidence type="ECO:0000256" key="1">
    <source>
        <dbReference type="ARBA" id="ARBA00008814"/>
    </source>
</evidence>
<evidence type="ECO:0008006" key="5">
    <source>
        <dbReference type="Google" id="ProtNLM"/>
    </source>
</evidence>
<evidence type="ECO:0000256" key="2">
    <source>
        <dbReference type="SAM" id="MobiDB-lite"/>
    </source>
</evidence>
<dbReference type="AlphaFoldDB" id="A0A0B5EXV6"/>
<dbReference type="PANTHER" id="PTHR30535">
    <property type="entry name" value="VITAMIN B12-BINDING PROTEIN"/>
    <property type="match status" value="1"/>
</dbReference>
<dbReference type="KEGG" id="sals:SLNWT_6288"/>
<organism evidence="3 4">
    <name type="scientific">Streptomyces albus (strain ATCC 21838 / DSM 41398 / FERM P-419 / JCM 4703 / NBRC 107858)</name>
    <dbReference type="NCBI Taxonomy" id="1081613"/>
    <lineage>
        <taxon>Bacteria</taxon>
        <taxon>Bacillati</taxon>
        <taxon>Actinomycetota</taxon>
        <taxon>Actinomycetes</taxon>
        <taxon>Kitasatosporales</taxon>
        <taxon>Streptomycetaceae</taxon>
        <taxon>Streptomyces</taxon>
    </lineage>
</organism>
<proteinExistence type="inferred from homology"/>
<evidence type="ECO:0000313" key="3">
    <source>
        <dbReference type="EMBL" id="AJE86664.1"/>
    </source>
</evidence>
<accession>A0A0B5EXV6</accession>
<dbReference type="Gene3D" id="3.40.50.1980">
    <property type="entry name" value="Nitrogenase molybdenum iron protein domain"/>
    <property type="match status" value="2"/>
</dbReference>
<reference evidence="3 4" key="1">
    <citation type="submission" date="2015-01" db="EMBL/GenBank/DDBJ databases">
        <title>Enhanced salinomycin production by adjusting the supply of polyketide extender units in Streptomyce albus DSM 41398.</title>
        <authorList>
            <person name="Lu C."/>
        </authorList>
    </citation>
    <scope>NUCLEOTIDE SEQUENCE [LARGE SCALE GENOMIC DNA]</scope>
    <source>
        <strain evidence="4">ATCC 21838 / DSM 41398 / FERM P-419 / JCM 4703 / NBRC 107858</strain>
    </source>
</reference>
<sequence>MRARLYAPVVRLTPAKYRSPVLRTPAALTALTPGERLLQPVEAPVQGAHRVLCVLGGVLGELPRLVLRLVQHAASALLVSDEPGRQRRGHHPEGGDADAHHHQGDDPAPQGDRVEVAVAHGGRRLHRPPQRLGIVGDVGAGRALLGGDHRPGGDEDRDQQQERRGPGGLEVQGAVLAAQEEPEHAVEDPRLHGDSLQRGGPRTRLRRARPARLRPPGRPAPPPQPPDFPPRPPGSPYGTVRIRPPTHPSRPAAPRRPRPRPPEPRAPPRLGIPAAVRRSAPMPRPRVVSLVPSLTETLAVSAPGALAAATDWCTHPAGLDVPRIGGTKNPRVGEILALAPELVLANEEENRAPDLAELRAAGIEVLLTEIRTLPQAFRELARVLTACGVPARPRWLDEAEEAWAAPPVQEPGRTAVVPVWRRPWMVLGRDTFAGDLLARLGVRNLYAGHEERYPRVPLGELTSGGADLVVLPDEPYRFTAEDGPESFPVPAALVSGRHLTWYGPSLAEAPAVLAARLGAPLRPA</sequence>
<dbReference type="SUPFAM" id="SSF53807">
    <property type="entry name" value="Helical backbone' metal receptor"/>
    <property type="match status" value="1"/>
</dbReference>
<dbReference type="Proteomes" id="UP000031523">
    <property type="component" value="Chromosome"/>
</dbReference>
<gene>
    <name evidence="3" type="ORF">SLNWT_6288</name>
</gene>
<dbReference type="NCBIfam" id="NF038402">
    <property type="entry name" value="TroA_like"/>
    <property type="match status" value="1"/>
</dbReference>
<feature type="compositionally biased region" description="Pro residues" evidence="2">
    <location>
        <begin position="216"/>
        <end position="235"/>
    </location>
</feature>
<feature type="compositionally biased region" description="Basic residues" evidence="2">
    <location>
        <begin position="201"/>
        <end position="212"/>
    </location>
</feature>
<comment type="similarity">
    <text evidence="1">Belongs to the bacterial solute-binding protein 8 family.</text>
</comment>
<dbReference type="InterPro" id="IPR050902">
    <property type="entry name" value="ABC_Transporter_SBP"/>
</dbReference>